<evidence type="ECO:0000259" key="8">
    <source>
        <dbReference type="PROSITE" id="PS50102"/>
    </source>
</evidence>
<accession>A0A369JJR7</accession>
<dbReference type="SMART" id="SM00360">
    <property type="entry name" value="RRM"/>
    <property type="match status" value="2"/>
</dbReference>
<dbReference type="PANTHER" id="PTHR23003">
    <property type="entry name" value="RNA RECOGNITION MOTIF RRM DOMAIN CONTAINING PROTEIN"/>
    <property type="match status" value="1"/>
</dbReference>
<gene>
    <name evidence="9" type="primary">Srsf6</name>
    <name evidence="9" type="ORF">Hypma_010307</name>
</gene>
<dbReference type="Proteomes" id="UP000076154">
    <property type="component" value="Unassembled WGS sequence"/>
</dbReference>
<evidence type="ECO:0000256" key="2">
    <source>
        <dbReference type="ARBA" id="ARBA00022664"/>
    </source>
</evidence>
<dbReference type="InterPro" id="IPR050374">
    <property type="entry name" value="RRT5_SRSF_SR"/>
</dbReference>
<dbReference type="GO" id="GO:0003729">
    <property type="term" value="F:mRNA binding"/>
    <property type="evidence" value="ECO:0007669"/>
    <property type="project" value="TreeGrafter"/>
</dbReference>
<feature type="compositionally biased region" description="Polar residues" evidence="7">
    <location>
        <begin position="213"/>
        <end position="223"/>
    </location>
</feature>
<comment type="subcellular location">
    <subcellularLocation>
        <location evidence="1">Nucleus</location>
    </subcellularLocation>
</comment>
<dbReference type="STRING" id="39966.A0A369JJR7"/>
<dbReference type="SUPFAM" id="SSF54928">
    <property type="entry name" value="RNA-binding domain, RBD"/>
    <property type="match status" value="1"/>
</dbReference>
<evidence type="ECO:0000256" key="6">
    <source>
        <dbReference type="PROSITE-ProRule" id="PRU00176"/>
    </source>
</evidence>
<name>A0A369JJR7_HYPMA</name>
<protein>
    <submittedName>
        <fullName evidence="9">Serine/arginine-rich splicing factor 6</fullName>
    </submittedName>
</protein>
<keyword evidence="5" id="KW-0539">Nucleus</keyword>
<evidence type="ECO:0000313" key="10">
    <source>
        <dbReference type="Proteomes" id="UP000076154"/>
    </source>
</evidence>
<dbReference type="CDD" id="cd00590">
    <property type="entry name" value="RRM_SF"/>
    <property type="match status" value="1"/>
</dbReference>
<dbReference type="InterPro" id="IPR035979">
    <property type="entry name" value="RBD_domain_sf"/>
</dbReference>
<dbReference type="PROSITE" id="PS50102">
    <property type="entry name" value="RRM"/>
    <property type="match status" value="2"/>
</dbReference>
<feature type="region of interest" description="Disordered" evidence="7">
    <location>
        <begin position="182"/>
        <end position="246"/>
    </location>
</feature>
<evidence type="ECO:0000256" key="7">
    <source>
        <dbReference type="SAM" id="MobiDB-lite"/>
    </source>
</evidence>
<dbReference type="AlphaFoldDB" id="A0A369JJR7"/>
<feature type="compositionally biased region" description="Pro residues" evidence="7">
    <location>
        <begin position="232"/>
        <end position="245"/>
    </location>
</feature>
<dbReference type="CDD" id="cd12339">
    <property type="entry name" value="RRM2_SRSF1_4_like"/>
    <property type="match status" value="1"/>
</dbReference>
<dbReference type="InterPro" id="IPR012677">
    <property type="entry name" value="Nucleotide-bd_a/b_plait_sf"/>
</dbReference>
<dbReference type="GO" id="GO:0006397">
    <property type="term" value="P:mRNA processing"/>
    <property type="evidence" value="ECO:0007669"/>
    <property type="project" value="UniProtKB-KW"/>
</dbReference>
<sequence length="338" mass="39303">MPKQPSKRLYLRNLPENVGEGALQKHLSSYGKIVEVKIVHDYAFVEFDSQKDAEDVLETFRREPFLGQNLTIEYARPLRKDTPSFSSSQNTDASDLKGHVARPHIQCRYPVVVTNIPTKIRWQELKDFGRLSGGLVAYCDLDKKKRGRGFIEYFSRNEAEQAVKELDGCHLGGKRVRVTGRPEIFSRGRSRSLSPVPRSHHLRRRTPDEFRNSRPTVAYSSSDSYHRRYQMSPPPAYRSEPPAPYYYPQLQQSTLRRESPPRSANARYQHESHVLHAVPRSPKRFEEQYDYASHSMTLDAWKYDYDYGHEYGHNPDHQNSGYDEGPANEQKVEFHYPD</sequence>
<keyword evidence="10" id="KW-1185">Reference proteome</keyword>
<dbReference type="InParanoid" id="A0A369JJR7"/>
<organism evidence="9 10">
    <name type="scientific">Hypsizygus marmoreus</name>
    <name type="common">White beech mushroom</name>
    <name type="synonym">Agaricus marmoreus</name>
    <dbReference type="NCBI Taxonomy" id="39966"/>
    <lineage>
        <taxon>Eukaryota</taxon>
        <taxon>Fungi</taxon>
        <taxon>Dikarya</taxon>
        <taxon>Basidiomycota</taxon>
        <taxon>Agaricomycotina</taxon>
        <taxon>Agaricomycetes</taxon>
        <taxon>Agaricomycetidae</taxon>
        <taxon>Agaricales</taxon>
        <taxon>Tricholomatineae</taxon>
        <taxon>Lyophyllaceae</taxon>
        <taxon>Hypsizygus</taxon>
    </lineage>
</organism>
<comment type="caution">
    <text evidence="9">The sequence shown here is derived from an EMBL/GenBank/DDBJ whole genome shotgun (WGS) entry which is preliminary data.</text>
</comment>
<dbReference type="GO" id="GO:0005737">
    <property type="term" value="C:cytoplasm"/>
    <property type="evidence" value="ECO:0007669"/>
    <property type="project" value="TreeGrafter"/>
</dbReference>
<evidence type="ECO:0000256" key="1">
    <source>
        <dbReference type="ARBA" id="ARBA00004123"/>
    </source>
</evidence>
<feature type="domain" description="RRM" evidence="8">
    <location>
        <begin position="109"/>
        <end position="183"/>
    </location>
</feature>
<feature type="domain" description="RRM" evidence="8">
    <location>
        <begin position="7"/>
        <end position="77"/>
    </location>
</feature>
<dbReference type="Gene3D" id="3.30.70.330">
    <property type="match status" value="2"/>
</dbReference>
<keyword evidence="2" id="KW-0507">mRNA processing</keyword>
<keyword evidence="3" id="KW-0677">Repeat</keyword>
<proteinExistence type="predicted"/>
<dbReference type="OrthoDB" id="1099063at2759"/>
<keyword evidence="4 6" id="KW-0694">RNA-binding</keyword>
<reference evidence="9" key="1">
    <citation type="submission" date="2018-04" db="EMBL/GenBank/DDBJ databases">
        <title>Whole genome sequencing of Hypsizygus marmoreus.</title>
        <authorList>
            <person name="Choi I.-G."/>
            <person name="Min B."/>
            <person name="Kim J.-G."/>
            <person name="Kim S."/>
            <person name="Oh Y.-L."/>
            <person name="Kong W.-S."/>
            <person name="Park H."/>
            <person name="Jeong J."/>
            <person name="Song E.-S."/>
        </authorList>
    </citation>
    <scope>NUCLEOTIDE SEQUENCE [LARGE SCALE GENOMIC DNA]</scope>
    <source>
        <strain evidence="9">51987-8</strain>
    </source>
</reference>
<dbReference type="PANTHER" id="PTHR23003:SF62">
    <property type="entry name" value="SERINE_ARGININE (SR)-TYPE SHUTTLING MRNA BINDING PROTEIN NPL3"/>
    <property type="match status" value="1"/>
</dbReference>
<dbReference type="Pfam" id="PF00076">
    <property type="entry name" value="RRM_1"/>
    <property type="match status" value="2"/>
</dbReference>
<evidence type="ECO:0000256" key="5">
    <source>
        <dbReference type="ARBA" id="ARBA00023242"/>
    </source>
</evidence>
<evidence type="ECO:0000313" key="9">
    <source>
        <dbReference type="EMBL" id="RDB22459.1"/>
    </source>
</evidence>
<feature type="region of interest" description="Disordered" evidence="7">
    <location>
        <begin position="308"/>
        <end position="338"/>
    </location>
</feature>
<evidence type="ECO:0000256" key="3">
    <source>
        <dbReference type="ARBA" id="ARBA00022737"/>
    </source>
</evidence>
<dbReference type="InterPro" id="IPR000504">
    <property type="entry name" value="RRM_dom"/>
</dbReference>
<dbReference type="GO" id="GO:0005634">
    <property type="term" value="C:nucleus"/>
    <property type="evidence" value="ECO:0007669"/>
    <property type="project" value="UniProtKB-SubCell"/>
</dbReference>
<evidence type="ECO:0000256" key="4">
    <source>
        <dbReference type="ARBA" id="ARBA00022884"/>
    </source>
</evidence>
<dbReference type="EMBL" id="LUEZ02000049">
    <property type="protein sequence ID" value="RDB22459.1"/>
    <property type="molecule type" value="Genomic_DNA"/>
</dbReference>